<dbReference type="AlphaFoldDB" id="A0A9P3B810"/>
<dbReference type="GeneID" id="67000306"/>
<gene>
    <name evidence="2" type="ORF">Asppvi_001693</name>
</gene>
<evidence type="ECO:0000256" key="1">
    <source>
        <dbReference type="SAM" id="MobiDB-lite"/>
    </source>
</evidence>
<proteinExistence type="predicted"/>
<feature type="region of interest" description="Disordered" evidence="1">
    <location>
        <begin position="106"/>
        <end position="130"/>
    </location>
</feature>
<evidence type="ECO:0000313" key="2">
    <source>
        <dbReference type="EMBL" id="GIJ83174.1"/>
    </source>
</evidence>
<name>A0A9P3B810_9EURO</name>
<accession>A0A9P3B810</accession>
<reference evidence="2 3" key="1">
    <citation type="submission" date="2018-10" db="EMBL/GenBank/DDBJ databases">
        <title>Pan-genome distribution and transcriptional activeness of fungal secondary metabolism genes in Aspergillus section Fumigati.</title>
        <authorList>
            <person name="Takahashi H."/>
            <person name="Umemura M."/>
            <person name="Ninomiya A."/>
            <person name="Kusuya Y."/>
            <person name="Urayama S."/>
            <person name="Shimizu M."/>
            <person name="Watanabe A."/>
            <person name="Kamei K."/>
            <person name="Yaguchi T."/>
            <person name="Hagiwara D."/>
        </authorList>
    </citation>
    <scope>NUCLEOTIDE SEQUENCE [LARGE SCALE GENOMIC DNA]</scope>
    <source>
        <strain evidence="2 3">IFM 55266</strain>
    </source>
</reference>
<dbReference type="EMBL" id="BHVY01000001">
    <property type="protein sequence ID" value="GIJ83174.1"/>
    <property type="molecule type" value="Genomic_DNA"/>
</dbReference>
<sequence length="130" mass="14085">MFWNVPSELEFGQQAVRDQMDFDGPLLESLSKSGFRRNSGLGDAGIYMSYLQRGGGFYIDLGASIMIIEGKIKELHSLKGTATEELVGGRSAKEEVLPAFDLPSKPIPLSGIPSLSLAGVPQVSRDKRGR</sequence>
<evidence type="ECO:0000313" key="3">
    <source>
        <dbReference type="Proteomes" id="UP001043456"/>
    </source>
</evidence>
<protein>
    <submittedName>
        <fullName evidence="2">Uncharacterized protein</fullName>
    </submittedName>
</protein>
<keyword evidence="3" id="KW-1185">Reference proteome</keyword>
<dbReference type="RefSeq" id="XP_043153921.1">
    <property type="nucleotide sequence ID" value="XM_043297986.1"/>
</dbReference>
<dbReference type="Proteomes" id="UP001043456">
    <property type="component" value="Unassembled WGS sequence"/>
</dbReference>
<organism evidence="2 3">
    <name type="scientific">Aspergillus pseudoviridinutans</name>
    <dbReference type="NCBI Taxonomy" id="1517512"/>
    <lineage>
        <taxon>Eukaryota</taxon>
        <taxon>Fungi</taxon>
        <taxon>Dikarya</taxon>
        <taxon>Ascomycota</taxon>
        <taxon>Pezizomycotina</taxon>
        <taxon>Eurotiomycetes</taxon>
        <taxon>Eurotiomycetidae</taxon>
        <taxon>Eurotiales</taxon>
        <taxon>Aspergillaceae</taxon>
        <taxon>Aspergillus</taxon>
        <taxon>Aspergillus subgen. Fumigati</taxon>
    </lineage>
</organism>
<dbReference type="OrthoDB" id="74360at2759"/>
<comment type="caution">
    <text evidence="2">The sequence shown here is derived from an EMBL/GenBank/DDBJ whole genome shotgun (WGS) entry which is preliminary data.</text>
</comment>